<dbReference type="InterPro" id="IPR050132">
    <property type="entry name" value="Gln/Glu-tRNA_Ligase"/>
</dbReference>
<keyword evidence="2 6" id="KW-0547">Nucleotide-binding</keyword>
<evidence type="ECO:0000256" key="3">
    <source>
        <dbReference type="ARBA" id="ARBA00022840"/>
    </source>
</evidence>
<keyword evidence="1 6" id="KW-0436">Ligase</keyword>
<evidence type="ECO:0000256" key="2">
    <source>
        <dbReference type="ARBA" id="ARBA00022741"/>
    </source>
</evidence>
<evidence type="ECO:0000256" key="1">
    <source>
        <dbReference type="ARBA" id="ARBA00022598"/>
    </source>
</evidence>
<evidence type="ECO:0000256" key="6">
    <source>
        <dbReference type="RuleBase" id="RU363037"/>
    </source>
</evidence>
<proteinExistence type="inferred from homology"/>
<dbReference type="GO" id="GO:0006425">
    <property type="term" value="P:glutaminyl-tRNA aminoacylation"/>
    <property type="evidence" value="ECO:0007669"/>
    <property type="project" value="TreeGrafter"/>
</dbReference>
<dbReference type="InterPro" id="IPR014729">
    <property type="entry name" value="Rossmann-like_a/b/a_fold"/>
</dbReference>
<keyword evidence="4 6" id="KW-0648">Protein biosynthesis</keyword>
<dbReference type="Pfam" id="PF00749">
    <property type="entry name" value="tRNA-synt_1c"/>
    <property type="match status" value="2"/>
</dbReference>
<dbReference type="Proteomes" id="UP000663075">
    <property type="component" value="Chromosome"/>
</dbReference>
<feature type="domain" description="Glutamyl/glutaminyl-tRNA synthetase class Ib catalytic" evidence="7">
    <location>
        <begin position="116"/>
        <end position="230"/>
    </location>
</feature>
<accession>A0A974WLS7</accession>
<dbReference type="GO" id="GO:0004819">
    <property type="term" value="F:glutamine-tRNA ligase activity"/>
    <property type="evidence" value="ECO:0007669"/>
    <property type="project" value="TreeGrafter"/>
</dbReference>
<sequence>MNTRFSPEASWNLHIGHLKIIFRNLELSKINNGKINLRIDDTNPKKNKKKYKKRIVKEIKKINRINENLFNKNIFYTSNYFYKLFQYLEEINKKNLKKIKKISEGWYKEKKKIINIFKNKISYRIIYKKHYRVGWNWFLYGTYDYTHCISDKIENIYYSICSEEFKKNIHIYNLIINILYKNFKPKQKEVRKLKIKNNILSKSKLKKLIKKKFIKNSNDKKLLIIKNIKIKEFKILKILLKNINKKYKKYIFNKNINLKIENLNEKKIIIKKNFIINKKIIIKNLFFIKKIKK</sequence>
<comment type="similarity">
    <text evidence="6">Belongs to the class-I aminoacyl-tRNA synthetase family.</text>
</comment>
<organism evidence="8 9">
    <name type="scientific">Candidatus Nasuia deltocephalincola</name>
    <dbReference type="NCBI Taxonomy" id="1160784"/>
    <lineage>
        <taxon>Bacteria</taxon>
        <taxon>Pseudomonadati</taxon>
        <taxon>Pseudomonadota</taxon>
        <taxon>Betaproteobacteria</taxon>
        <taxon>Candidatus Nasuia</taxon>
    </lineage>
</organism>
<evidence type="ECO:0000256" key="4">
    <source>
        <dbReference type="ARBA" id="ARBA00022917"/>
    </source>
</evidence>
<gene>
    <name evidence="8" type="ORF">CU086_00725</name>
</gene>
<dbReference type="PANTHER" id="PTHR43097:SF4">
    <property type="entry name" value="GLUTAMINE--TRNA LIGASE"/>
    <property type="match status" value="1"/>
</dbReference>
<keyword evidence="9" id="KW-1185">Reference proteome</keyword>
<protein>
    <recommendedName>
        <fullName evidence="7">Glutamyl/glutaminyl-tRNA synthetase class Ib catalytic domain-containing protein</fullName>
    </recommendedName>
</protein>
<dbReference type="AlphaFoldDB" id="A0A974WLS7"/>
<dbReference type="Gene3D" id="3.90.800.10">
    <property type="entry name" value="Glutamyl-tRNA Synthetase, Domain 3"/>
    <property type="match status" value="1"/>
</dbReference>
<evidence type="ECO:0000313" key="9">
    <source>
        <dbReference type="Proteomes" id="UP000663075"/>
    </source>
</evidence>
<dbReference type="GO" id="GO:0005524">
    <property type="term" value="F:ATP binding"/>
    <property type="evidence" value="ECO:0007669"/>
    <property type="project" value="UniProtKB-KW"/>
</dbReference>
<dbReference type="EMBL" id="CP024850">
    <property type="protein sequence ID" value="QSF25339.1"/>
    <property type="molecule type" value="Genomic_DNA"/>
</dbReference>
<evidence type="ECO:0000256" key="5">
    <source>
        <dbReference type="ARBA" id="ARBA00023146"/>
    </source>
</evidence>
<dbReference type="SUPFAM" id="SSF52374">
    <property type="entry name" value="Nucleotidylyl transferase"/>
    <property type="match status" value="1"/>
</dbReference>
<evidence type="ECO:0000259" key="7">
    <source>
        <dbReference type="Pfam" id="PF00749"/>
    </source>
</evidence>
<feature type="domain" description="Glutamyl/glutaminyl-tRNA synthetase class Ib catalytic" evidence="7">
    <location>
        <begin position="2"/>
        <end position="94"/>
    </location>
</feature>
<reference evidence="8" key="1">
    <citation type="submission" date="2017-11" db="EMBL/GenBank/DDBJ databases">
        <authorList>
            <person name="Jian Z."/>
        </authorList>
    </citation>
    <scope>NUCLEOTIDE SEQUENCE</scope>
    <source>
        <strain evidence="8">YC</strain>
    </source>
</reference>
<keyword evidence="5 6" id="KW-0030">Aminoacyl-tRNA synthetase</keyword>
<dbReference type="InterPro" id="IPR020058">
    <property type="entry name" value="Glu/Gln-tRNA-synth_Ib_cat-dom"/>
</dbReference>
<evidence type="ECO:0000313" key="8">
    <source>
        <dbReference type="EMBL" id="QSF25339.1"/>
    </source>
</evidence>
<dbReference type="Gene3D" id="3.40.50.620">
    <property type="entry name" value="HUPs"/>
    <property type="match status" value="2"/>
</dbReference>
<name>A0A974WLS7_9PROT</name>
<dbReference type="GO" id="GO:0005829">
    <property type="term" value="C:cytosol"/>
    <property type="evidence" value="ECO:0007669"/>
    <property type="project" value="TreeGrafter"/>
</dbReference>
<dbReference type="PANTHER" id="PTHR43097">
    <property type="entry name" value="GLUTAMINE-TRNA LIGASE"/>
    <property type="match status" value="1"/>
</dbReference>
<keyword evidence="3 6" id="KW-0067">ATP-binding</keyword>